<gene>
    <name evidence="1" type="ORF">METZ01_LOCUS471846</name>
</gene>
<dbReference type="AlphaFoldDB" id="A0A383BGE3"/>
<reference evidence="1" key="1">
    <citation type="submission" date="2018-05" db="EMBL/GenBank/DDBJ databases">
        <authorList>
            <person name="Lanie J.A."/>
            <person name="Ng W.-L."/>
            <person name="Kazmierczak K.M."/>
            <person name="Andrzejewski T.M."/>
            <person name="Davidsen T.M."/>
            <person name="Wayne K.J."/>
            <person name="Tettelin H."/>
            <person name="Glass J.I."/>
            <person name="Rusch D."/>
            <person name="Podicherti R."/>
            <person name="Tsui H.-C.T."/>
            <person name="Winkler M.E."/>
        </authorList>
    </citation>
    <scope>NUCLEOTIDE SEQUENCE</scope>
</reference>
<organism evidence="1">
    <name type="scientific">marine metagenome</name>
    <dbReference type="NCBI Taxonomy" id="408172"/>
    <lineage>
        <taxon>unclassified sequences</taxon>
        <taxon>metagenomes</taxon>
        <taxon>ecological metagenomes</taxon>
    </lineage>
</organism>
<evidence type="ECO:0000313" key="1">
    <source>
        <dbReference type="EMBL" id="SVE18992.1"/>
    </source>
</evidence>
<protein>
    <submittedName>
        <fullName evidence="1">Uncharacterized protein</fullName>
    </submittedName>
</protein>
<dbReference type="EMBL" id="UINC01200212">
    <property type="protein sequence ID" value="SVE18992.1"/>
    <property type="molecule type" value="Genomic_DNA"/>
</dbReference>
<accession>A0A383BGE3</accession>
<name>A0A383BGE3_9ZZZZ</name>
<proteinExistence type="predicted"/>
<sequence>EVQKKIFKTTNSKKIQKMYYPYSDELQKKLALLIKNIEAVDEEDLKGIEYKKIETEANNDLFISYRLDFHTRDELNEFKKKYNSLIL</sequence>
<feature type="non-terminal residue" evidence="1">
    <location>
        <position position="1"/>
    </location>
</feature>